<evidence type="ECO:0000313" key="4">
    <source>
        <dbReference type="Proteomes" id="UP000053831"/>
    </source>
</evidence>
<feature type="compositionally biased region" description="Basic and acidic residues" evidence="1">
    <location>
        <begin position="38"/>
        <end position="54"/>
    </location>
</feature>
<feature type="region of interest" description="Disordered" evidence="1">
    <location>
        <begin position="1"/>
        <end position="68"/>
    </location>
</feature>
<dbReference type="AlphaFoldDB" id="A0A0M9VTC0"/>
<protein>
    <recommendedName>
        <fullName evidence="2">Small EDRK-rich factor-like N-terminal domain-containing protein</fullName>
    </recommendedName>
</protein>
<proteinExistence type="predicted"/>
<name>A0A0M9VTC0_ESCWE</name>
<accession>A0A0M9VTC0</accession>
<dbReference type="InterPro" id="IPR007513">
    <property type="entry name" value="SERF-like_N"/>
</dbReference>
<organism evidence="3 4">
    <name type="scientific">Escovopsis weberi</name>
    <dbReference type="NCBI Taxonomy" id="150374"/>
    <lineage>
        <taxon>Eukaryota</taxon>
        <taxon>Fungi</taxon>
        <taxon>Dikarya</taxon>
        <taxon>Ascomycota</taxon>
        <taxon>Pezizomycotina</taxon>
        <taxon>Sordariomycetes</taxon>
        <taxon>Hypocreomycetidae</taxon>
        <taxon>Hypocreales</taxon>
        <taxon>Hypocreaceae</taxon>
        <taxon>Escovopsis</taxon>
    </lineage>
</organism>
<evidence type="ECO:0000259" key="2">
    <source>
        <dbReference type="Pfam" id="PF04419"/>
    </source>
</evidence>
<feature type="compositionally biased region" description="Basic and acidic residues" evidence="1">
    <location>
        <begin position="1"/>
        <end position="25"/>
    </location>
</feature>
<comment type="caution">
    <text evidence="3">The sequence shown here is derived from an EMBL/GenBank/DDBJ whole genome shotgun (WGS) entry which is preliminary data.</text>
</comment>
<evidence type="ECO:0000256" key="1">
    <source>
        <dbReference type="SAM" id="MobiDB-lite"/>
    </source>
</evidence>
<reference evidence="3 4" key="1">
    <citation type="submission" date="2015-07" db="EMBL/GenBank/DDBJ databases">
        <title>The genome of the fungus Escovopsis weberi, a specialized disease agent of ant agriculture.</title>
        <authorList>
            <person name="de Man T.J."/>
            <person name="Stajich J.E."/>
            <person name="Kubicek C.P."/>
            <person name="Chenthamara K."/>
            <person name="Atanasova L."/>
            <person name="Druzhinina I.S."/>
            <person name="Birnbaum S."/>
            <person name="Barribeau S.M."/>
            <person name="Teiling C."/>
            <person name="Suen G."/>
            <person name="Currie C."/>
            <person name="Gerardo N.M."/>
        </authorList>
    </citation>
    <scope>NUCLEOTIDE SEQUENCE [LARGE SCALE GENOMIC DNA]</scope>
</reference>
<dbReference type="Pfam" id="PF04419">
    <property type="entry name" value="SERF-like_N"/>
    <property type="match status" value="1"/>
</dbReference>
<keyword evidence="4" id="KW-1185">Reference proteome</keyword>
<gene>
    <name evidence="3" type="ORF">ESCO_001398</name>
</gene>
<sequence>MARGNQRDLARAKNQAKEAAKKKGNDMNGYQMQAARENAADIMRRKQAESEAKKAAAKGSDGGGGSKK</sequence>
<evidence type="ECO:0000313" key="3">
    <source>
        <dbReference type="EMBL" id="KOS18633.1"/>
    </source>
</evidence>
<dbReference type="Proteomes" id="UP000053831">
    <property type="component" value="Unassembled WGS sequence"/>
</dbReference>
<dbReference type="STRING" id="150374.A0A0M9VTC0"/>
<dbReference type="EMBL" id="LGSR01000020">
    <property type="protein sequence ID" value="KOS18633.1"/>
    <property type="molecule type" value="Genomic_DNA"/>
</dbReference>
<feature type="domain" description="Small EDRK-rich factor-like N-terminal" evidence="2">
    <location>
        <begin position="1"/>
        <end position="33"/>
    </location>
</feature>